<reference evidence="1 2" key="1">
    <citation type="submission" date="2021-01" db="EMBL/GenBank/DDBJ databases">
        <title>Genomic Encyclopedia of Type Strains, Phase IV (KMG-IV): sequencing the most valuable type-strain genomes for metagenomic binning, comparative biology and taxonomic classification.</title>
        <authorList>
            <person name="Goeker M."/>
        </authorList>
    </citation>
    <scope>NUCLEOTIDE SEQUENCE [LARGE SCALE GENOMIC DNA]</scope>
    <source>
        <strain evidence="1 2">DSM 100968</strain>
    </source>
</reference>
<dbReference type="EMBL" id="JAFBEV010000001">
    <property type="protein sequence ID" value="MBM7656619.1"/>
    <property type="molecule type" value="Genomic_DNA"/>
</dbReference>
<organism evidence="1 2">
    <name type="scientific">Sporolactobacillus spathodeae</name>
    <dbReference type="NCBI Taxonomy" id="1465502"/>
    <lineage>
        <taxon>Bacteria</taxon>
        <taxon>Bacillati</taxon>
        <taxon>Bacillota</taxon>
        <taxon>Bacilli</taxon>
        <taxon>Bacillales</taxon>
        <taxon>Sporolactobacillaceae</taxon>
        <taxon>Sporolactobacillus</taxon>
    </lineage>
</organism>
<dbReference type="Pfam" id="PF07315">
    <property type="entry name" value="DUF1462"/>
    <property type="match status" value="1"/>
</dbReference>
<evidence type="ECO:0000313" key="1">
    <source>
        <dbReference type="EMBL" id="MBM7656619.1"/>
    </source>
</evidence>
<accession>A0ABS2Q5Z0</accession>
<dbReference type="Proteomes" id="UP000823201">
    <property type="component" value="Unassembled WGS sequence"/>
</dbReference>
<gene>
    <name evidence="1" type="ORF">JOC27_000055</name>
</gene>
<protein>
    <submittedName>
        <fullName evidence="1">Disulfide oxidoreductase YuzD</fullName>
    </submittedName>
</protein>
<name>A0ABS2Q5Z0_9BACL</name>
<dbReference type="InterPro" id="IPR038218">
    <property type="entry name" value="YuzD-like_sp"/>
</dbReference>
<sequence>MILTVYGTETRCASCVQAPSSKATAEWLQAALLRKFGSEIMIRYVPIEQPENEEDRQFCARILADEFFYPLLVSGETIIGEGYIELKPVVQYLINNGIQARIESK</sequence>
<dbReference type="SUPFAM" id="SSF52833">
    <property type="entry name" value="Thioredoxin-like"/>
    <property type="match status" value="1"/>
</dbReference>
<evidence type="ECO:0000313" key="2">
    <source>
        <dbReference type="Proteomes" id="UP000823201"/>
    </source>
</evidence>
<dbReference type="InterPro" id="IPR009190">
    <property type="entry name" value="DUF1462"/>
</dbReference>
<comment type="caution">
    <text evidence="1">The sequence shown here is derived from an EMBL/GenBank/DDBJ whole genome shotgun (WGS) entry which is preliminary data.</text>
</comment>
<proteinExistence type="predicted"/>
<dbReference type="RefSeq" id="WP_205004986.1">
    <property type="nucleotide sequence ID" value="NZ_CBCRXA010000001.1"/>
</dbReference>
<dbReference type="Gene3D" id="3.40.30.30">
    <property type="entry name" value="Hypothetical protein sa0798"/>
    <property type="match status" value="1"/>
</dbReference>
<keyword evidence="2" id="KW-1185">Reference proteome</keyword>
<dbReference type="InterPro" id="IPR036249">
    <property type="entry name" value="Thioredoxin-like_sf"/>
</dbReference>